<evidence type="ECO:0000313" key="2">
    <source>
        <dbReference type="EMBL" id="KNE94075.1"/>
    </source>
</evidence>
<evidence type="ECO:0000256" key="1">
    <source>
        <dbReference type="SAM" id="MobiDB-lite"/>
    </source>
</evidence>
<organism evidence="2 3">
    <name type="scientific">Puccinia striiformis f. sp. tritici PST-78</name>
    <dbReference type="NCBI Taxonomy" id="1165861"/>
    <lineage>
        <taxon>Eukaryota</taxon>
        <taxon>Fungi</taxon>
        <taxon>Dikarya</taxon>
        <taxon>Basidiomycota</taxon>
        <taxon>Pucciniomycotina</taxon>
        <taxon>Pucciniomycetes</taxon>
        <taxon>Pucciniales</taxon>
        <taxon>Pucciniaceae</taxon>
        <taxon>Puccinia</taxon>
    </lineage>
</organism>
<dbReference type="EMBL" id="AJIL01000124">
    <property type="protein sequence ID" value="KNE94075.1"/>
    <property type="molecule type" value="Genomic_DNA"/>
</dbReference>
<keyword evidence="3" id="KW-1185">Reference proteome</keyword>
<gene>
    <name evidence="2" type="ORF">PSTG_12585</name>
</gene>
<dbReference type="AlphaFoldDB" id="A0A0L0V450"/>
<proteinExistence type="predicted"/>
<feature type="compositionally biased region" description="Polar residues" evidence="1">
    <location>
        <begin position="9"/>
        <end position="22"/>
    </location>
</feature>
<sequence>MQVEPMKSAESTCDSFNTSGSDSESKLAQPWLALETDETSADVADQPLRSLSPDGSPIVATSPNIEASDDKLNMEIDISTVKSIQMITSEKNPLTTETFRPLSTASADMIKRIVDNQNLLIWQAYDDWRQKFPRLELVEDEEIQEPSLESESQDELCAVETLAVEA</sequence>
<dbReference type="Proteomes" id="UP000054564">
    <property type="component" value="Unassembled WGS sequence"/>
</dbReference>
<evidence type="ECO:0000313" key="3">
    <source>
        <dbReference type="Proteomes" id="UP000054564"/>
    </source>
</evidence>
<comment type="caution">
    <text evidence="2">The sequence shown here is derived from an EMBL/GenBank/DDBJ whole genome shotgun (WGS) entry which is preliminary data.</text>
</comment>
<feature type="region of interest" description="Disordered" evidence="1">
    <location>
        <begin position="1"/>
        <end position="63"/>
    </location>
</feature>
<protein>
    <submittedName>
        <fullName evidence="2">Uncharacterized protein</fullName>
    </submittedName>
</protein>
<name>A0A0L0V450_9BASI</name>
<reference evidence="3" key="1">
    <citation type="submission" date="2014-03" db="EMBL/GenBank/DDBJ databases">
        <title>The Genome Sequence of Puccinia striiformis f. sp. tritici PST-78.</title>
        <authorList>
            <consortium name="The Broad Institute Genome Sequencing Platform"/>
            <person name="Cuomo C."/>
            <person name="Hulbert S."/>
            <person name="Chen X."/>
            <person name="Walker B."/>
            <person name="Young S.K."/>
            <person name="Zeng Q."/>
            <person name="Gargeya S."/>
            <person name="Fitzgerald M."/>
            <person name="Haas B."/>
            <person name="Abouelleil A."/>
            <person name="Alvarado L."/>
            <person name="Arachchi H.M."/>
            <person name="Berlin A.M."/>
            <person name="Chapman S.B."/>
            <person name="Goldberg J."/>
            <person name="Griggs A."/>
            <person name="Gujja S."/>
            <person name="Hansen M."/>
            <person name="Howarth C."/>
            <person name="Imamovic A."/>
            <person name="Larimer J."/>
            <person name="McCowan C."/>
            <person name="Montmayeur A."/>
            <person name="Murphy C."/>
            <person name="Neiman D."/>
            <person name="Pearson M."/>
            <person name="Priest M."/>
            <person name="Roberts A."/>
            <person name="Saif S."/>
            <person name="Shea T."/>
            <person name="Sisk P."/>
            <person name="Sykes S."/>
            <person name="Wortman J."/>
            <person name="Nusbaum C."/>
            <person name="Birren B."/>
        </authorList>
    </citation>
    <scope>NUCLEOTIDE SEQUENCE [LARGE SCALE GENOMIC DNA]</scope>
    <source>
        <strain evidence="3">race PST-78</strain>
    </source>
</reference>
<accession>A0A0L0V450</accession>
<dbReference type="OrthoDB" id="2507345at2759"/>